<dbReference type="HOGENOM" id="CLU_799445_0_0_1"/>
<proteinExistence type="predicted"/>
<organism evidence="2 3">
    <name type="scientific">Marssonina brunnea f. sp. multigermtubi (strain MB_m1)</name>
    <name type="common">Marssonina leaf spot fungus</name>
    <dbReference type="NCBI Taxonomy" id="1072389"/>
    <lineage>
        <taxon>Eukaryota</taxon>
        <taxon>Fungi</taxon>
        <taxon>Dikarya</taxon>
        <taxon>Ascomycota</taxon>
        <taxon>Pezizomycotina</taxon>
        <taxon>Leotiomycetes</taxon>
        <taxon>Helotiales</taxon>
        <taxon>Drepanopezizaceae</taxon>
        <taxon>Drepanopeziza</taxon>
    </lineage>
</organism>
<gene>
    <name evidence="2" type="ORF">MBM_03237</name>
</gene>
<reference evidence="2 3" key="1">
    <citation type="journal article" date="2012" name="BMC Genomics">
        <title>Sequencing the genome of Marssonina brunnea reveals fungus-poplar co-evolution.</title>
        <authorList>
            <person name="Zhu S."/>
            <person name="Cao Y.-Z."/>
            <person name="Jiang C."/>
            <person name="Tan B.-Y."/>
            <person name="Wang Z."/>
            <person name="Feng S."/>
            <person name="Zhang L."/>
            <person name="Su X.-H."/>
            <person name="Brejova B."/>
            <person name="Vinar T."/>
            <person name="Xu M."/>
            <person name="Wang M.-X."/>
            <person name="Zhang S.-G."/>
            <person name="Huang M.-R."/>
            <person name="Wu R."/>
            <person name="Zhou Y."/>
        </authorList>
    </citation>
    <scope>NUCLEOTIDE SEQUENCE [LARGE SCALE GENOMIC DNA]</scope>
    <source>
        <strain evidence="2 3">MB_m1</strain>
    </source>
</reference>
<dbReference type="InParanoid" id="K1XZJ9"/>
<protein>
    <submittedName>
        <fullName evidence="2">Uncharacterized protein</fullName>
    </submittedName>
</protein>
<dbReference type="KEGG" id="mbe:MBM_03237"/>
<accession>K1XZJ9</accession>
<evidence type="ECO:0000313" key="3">
    <source>
        <dbReference type="Proteomes" id="UP000006753"/>
    </source>
</evidence>
<keyword evidence="3" id="KW-1185">Reference proteome</keyword>
<feature type="region of interest" description="Disordered" evidence="1">
    <location>
        <begin position="1"/>
        <end position="30"/>
    </location>
</feature>
<name>K1XZJ9_MARBU</name>
<dbReference type="EMBL" id="JH921433">
    <property type="protein sequence ID" value="EKD18244.1"/>
    <property type="molecule type" value="Genomic_DNA"/>
</dbReference>
<dbReference type="GeneID" id="18759172"/>
<dbReference type="Proteomes" id="UP000006753">
    <property type="component" value="Unassembled WGS sequence"/>
</dbReference>
<evidence type="ECO:0000313" key="2">
    <source>
        <dbReference type="EMBL" id="EKD18244.1"/>
    </source>
</evidence>
<sequence>MGNANVPRKAAGSSRRSPKASPTKKASVPRSLNILKMSSAKYRRGLDSENIVRCASQPIATPNKYDEDDVESIRTDVDIAITGMQIYENGSALHVAIANRLPDSSHAQTLRISSDHLESFSLERIDLQDMLVFDTKFHEIMSEMTGIREWWSINRRSRLVSKAKWFPENKHLTRLVRKQFKQIKQIQARTQQKRRPSGQILTLAKLQSFLGYMHYTGQLYRYTDRKSRSGRVLLPRIDNGWGEISLQQEYDALYKNPEPYFAQIRSLMNQPDVKAALQKANSFAPIKYESGLYDVLAPFLFLGSSWPWGGKVAVTRHRFHLFLRWCDQARDQLELRRDGLVSMLDEK</sequence>
<dbReference type="AlphaFoldDB" id="K1XZJ9"/>
<dbReference type="OrthoDB" id="3565161at2759"/>
<evidence type="ECO:0000256" key="1">
    <source>
        <dbReference type="SAM" id="MobiDB-lite"/>
    </source>
</evidence>